<comment type="caution">
    <text evidence="1">The sequence shown here is derived from an EMBL/GenBank/DDBJ whole genome shotgun (WGS) entry which is preliminary data.</text>
</comment>
<sequence length="73" mass="8190">MEHDKVVACLVLPVLGDDHRRYSPFTTQSLCTSPVDHAFQKFHRWHVRGIAPGEAFIAPLDEGGTSTSWRKDA</sequence>
<dbReference type="Proteomes" id="UP000630097">
    <property type="component" value="Unassembled WGS sequence"/>
</dbReference>
<accession>A0A8J3PPV2</accession>
<reference evidence="1 2" key="1">
    <citation type="submission" date="2021-01" db="EMBL/GenBank/DDBJ databases">
        <title>Whole genome shotgun sequence of Planotetraspora kaengkrachanensis NBRC 104272.</title>
        <authorList>
            <person name="Komaki H."/>
            <person name="Tamura T."/>
        </authorList>
    </citation>
    <scope>NUCLEOTIDE SEQUENCE [LARGE SCALE GENOMIC DNA]</scope>
    <source>
        <strain evidence="1 2">NBRC 104272</strain>
    </source>
</reference>
<keyword evidence="2" id="KW-1185">Reference proteome</keyword>
<protein>
    <submittedName>
        <fullName evidence="1">Uncharacterized protein</fullName>
    </submittedName>
</protein>
<gene>
    <name evidence="1" type="ORF">Pka01_05890</name>
</gene>
<dbReference type="EMBL" id="BONV01000002">
    <property type="protein sequence ID" value="GIG77462.1"/>
    <property type="molecule type" value="Genomic_DNA"/>
</dbReference>
<organism evidence="1 2">
    <name type="scientific">Planotetraspora kaengkrachanensis</name>
    <dbReference type="NCBI Taxonomy" id="575193"/>
    <lineage>
        <taxon>Bacteria</taxon>
        <taxon>Bacillati</taxon>
        <taxon>Actinomycetota</taxon>
        <taxon>Actinomycetes</taxon>
        <taxon>Streptosporangiales</taxon>
        <taxon>Streptosporangiaceae</taxon>
        <taxon>Planotetraspora</taxon>
    </lineage>
</organism>
<name>A0A8J3PPV2_9ACTN</name>
<evidence type="ECO:0000313" key="2">
    <source>
        <dbReference type="Proteomes" id="UP000630097"/>
    </source>
</evidence>
<evidence type="ECO:0000313" key="1">
    <source>
        <dbReference type="EMBL" id="GIG77462.1"/>
    </source>
</evidence>
<proteinExistence type="predicted"/>
<dbReference type="AlphaFoldDB" id="A0A8J3PPV2"/>